<dbReference type="GO" id="GO:0008808">
    <property type="term" value="F:cardiolipin synthase activity"/>
    <property type="evidence" value="ECO:0007669"/>
    <property type="project" value="InterPro"/>
</dbReference>
<comment type="caution">
    <text evidence="3">The sequence shown here is derived from an EMBL/GenBank/DDBJ whole genome shotgun (WGS) entry which is preliminary data.</text>
</comment>
<keyword evidence="1" id="KW-0472">Membrane</keyword>
<dbReference type="AlphaFoldDB" id="A0A235EWZ8"/>
<dbReference type="EMBL" id="NOIH01000014">
    <property type="protein sequence ID" value="OYD53569.1"/>
    <property type="molecule type" value="Genomic_DNA"/>
</dbReference>
<dbReference type="InterPro" id="IPR025202">
    <property type="entry name" value="PLD-like_dom"/>
</dbReference>
<dbReference type="SMART" id="SM00155">
    <property type="entry name" value="PLDc"/>
    <property type="match status" value="2"/>
</dbReference>
<sequence>MPSPLPGNALTLLENGEQYFPALRAAIDQAEREIFLQTYIFEPDETGRSIAAALERAAARGVEVRVMVDGFGGRSFVAQLMPRMVERGVQVLIYRRELKPLSLRRHRLRRLHRKVVVIDGREAFVGGINLIDDYQQGSAPHPRFDYAVQVRGPLLEPIVASVHRLWRLVVWASFRRRQHAPLIAPAQTAVAGDIRAAFVVRDNLRFRRAIEDAYLAAIGRARHEILIANAYFFPGRRFRQALVEAAERGVRITLLLQGVADHPMQRYATRALYPYFLTRGIRLFEYHRSHLHAKVAVVDGYWATVGSSNIDAFSLLLAREANVVVEDSAFARQLRDSLERAICSGATELRPADWRRLSLLQRALNWASYQLVRLAIGLAGYGGKH</sequence>
<keyword evidence="4" id="KW-1185">Reference proteome</keyword>
<evidence type="ECO:0000256" key="1">
    <source>
        <dbReference type="HAMAP-Rule" id="MF_01917"/>
    </source>
</evidence>
<dbReference type="PANTHER" id="PTHR21248">
    <property type="entry name" value="CARDIOLIPIN SYNTHASE"/>
    <property type="match status" value="1"/>
</dbReference>
<dbReference type="InterPro" id="IPR001736">
    <property type="entry name" value="PLipase_D/transphosphatidylase"/>
</dbReference>
<gene>
    <name evidence="1" type="primary">clsB</name>
    <name evidence="3" type="ORF">CGK74_12740</name>
</gene>
<keyword evidence="1" id="KW-0444">Lipid biosynthesis</keyword>
<feature type="active site" evidence="1">
    <location>
        <position position="299"/>
    </location>
</feature>
<comment type="similarity">
    <text evidence="1">Belongs to the phospholipase D family. Cardiolipin synthase subfamily. ClsB sub-subfamily.</text>
</comment>
<dbReference type="Proteomes" id="UP000215181">
    <property type="component" value="Unassembled WGS sequence"/>
</dbReference>
<dbReference type="CDD" id="cd09159">
    <property type="entry name" value="PLDc_ybhO_like_2"/>
    <property type="match status" value="1"/>
</dbReference>
<keyword evidence="1" id="KW-0808">Transferase</keyword>
<evidence type="ECO:0000313" key="4">
    <source>
        <dbReference type="Proteomes" id="UP000215181"/>
    </source>
</evidence>
<proteinExistence type="inferred from homology"/>
<reference evidence="3 4" key="1">
    <citation type="submission" date="2017-07" db="EMBL/GenBank/DDBJ databases">
        <title>Thauera sp. KNDSS-Mac4 genome sequence and assembly.</title>
        <authorList>
            <person name="Mayilraj S."/>
        </authorList>
    </citation>
    <scope>NUCLEOTIDE SEQUENCE [LARGE SCALE GENOMIC DNA]</scope>
    <source>
        <strain evidence="3 4">KNDSS-Mac4</strain>
    </source>
</reference>
<keyword evidence="1" id="KW-1208">Phospholipid metabolism</keyword>
<name>A0A235EWZ8_9RHOO</name>
<dbReference type="Gene3D" id="3.30.870.10">
    <property type="entry name" value="Endonuclease Chain A"/>
    <property type="match status" value="2"/>
</dbReference>
<feature type="domain" description="PLD phosphodiesterase" evidence="2">
    <location>
        <begin position="287"/>
        <end position="314"/>
    </location>
</feature>
<organism evidence="3 4">
    <name type="scientific">Thauera propionica</name>
    <dbReference type="NCBI Taxonomy" id="2019431"/>
    <lineage>
        <taxon>Bacteria</taxon>
        <taxon>Pseudomonadati</taxon>
        <taxon>Pseudomonadota</taxon>
        <taxon>Betaproteobacteria</taxon>
        <taxon>Rhodocyclales</taxon>
        <taxon>Zoogloeaceae</taxon>
        <taxon>Thauera</taxon>
    </lineage>
</organism>
<evidence type="ECO:0000259" key="2">
    <source>
        <dbReference type="PROSITE" id="PS50035"/>
    </source>
</evidence>
<comment type="catalytic activity">
    <reaction evidence="1">
        <text>2 a 1,2-diacyl-sn-glycero-3-phospho-(1'-sn-glycerol) = a cardiolipin + glycerol</text>
        <dbReference type="Rhea" id="RHEA:31451"/>
        <dbReference type="ChEBI" id="CHEBI:17754"/>
        <dbReference type="ChEBI" id="CHEBI:62237"/>
        <dbReference type="ChEBI" id="CHEBI:64716"/>
    </reaction>
</comment>
<dbReference type="GO" id="GO:0005886">
    <property type="term" value="C:plasma membrane"/>
    <property type="evidence" value="ECO:0007669"/>
    <property type="project" value="UniProtKB-SubCell"/>
</dbReference>
<dbReference type="PROSITE" id="PS50035">
    <property type="entry name" value="PLD"/>
    <property type="match status" value="2"/>
</dbReference>
<evidence type="ECO:0000313" key="3">
    <source>
        <dbReference type="EMBL" id="OYD53569.1"/>
    </source>
</evidence>
<feature type="active site" evidence="1">
    <location>
        <position position="292"/>
    </location>
</feature>
<dbReference type="InterPro" id="IPR030872">
    <property type="entry name" value="Cardiolipin_synth_ClsB"/>
</dbReference>
<feature type="active site" evidence="1">
    <location>
        <position position="114"/>
    </location>
</feature>
<dbReference type="OrthoDB" id="9762009at2"/>
<feature type="domain" description="PLD phosphodiesterase" evidence="2">
    <location>
        <begin position="107"/>
        <end position="134"/>
    </location>
</feature>
<accession>A0A235EWZ8</accession>
<comment type="function">
    <text evidence="1">Catalyzes the phosphatidyl group transfer from one phosphatidylglycerol molecule to another to form cardiolipin (CL) (diphosphatidylglycerol) and glycerol.</text>
</comment>
<keyword evidence="1" id="KW-0594">Phospholipid biosynthesis</keyword>
<dbReference type="GO" id="GO:0032049">
    <property type="term" value="P:cardiolipin biosynthetic process"/>
    <property type="evidence" value="ECO:0007669"/>
    <property type="project" value="InterPro"/>
</dbReference>
<feature type="active site" evidence="1">
    <location>
        <position position="112"/>
    </location>
</feature>
<dbReference type="SUPFAM" id="SSF56024">
    <property type="entry name" value="Phospholipase D/nuclease"/>
    <property type="match status" value="2"/>
</dbReference>
<feature type="active site" evidence="1">
    <location>
        <position position="294"/>
    </location>
</feature>
<dbReference type="PANTHER" id="PTHR21248:SF22">
    <property type="entry name" value="PHOSPHOLIPASE D"/>
    <property type="match status" value="1"/>
</dbReference>
<dbReference type="EC" id="2.7.8.-" evidence="1"/>
<keyword evidence="1" id="KW-1003">Cell membrane</keyword>
<keyword evidence="1" id="KW-0443">Lipid metabolism</keyword>
<feature type="active site" evidence="1">
    <location>
        <position position="119"/>
    </location>
</feature>
<dbReference type="Pfam" id="PF13091">
    <property type="entry name" value="PLDc_2"/>
    <property type="match status" value="2"/>
</dbReference>
<comment type="subcellular location">
    <subcellularLocation>
        <location evidence="1">Cell membrane</location>
        <topology evidence="1">Peripheral membrane protein</topology>
    </subcellularLocation>
</comment>
<dbReference type="HAMAP" id="MF_01917">
    <property type="entry name" value="Cardiolipin_synth_ClsB"/>
    <property type="match status" value="1"/>
</dbReference>
<dbReference type="NCBIfam" id="NF008427">
    <property type="entry name" value="PRK11263.1"/>
    <property type="match status" value="1"/>
</dbReference>
<protein>
    <recommendedName>
        <fullName evidence="1">Cardiolipin synthase B</fullName>
        <shortName evidence="1">CL synthase</shortName>
        <ecNumber evidence="1">2.7.8.-</ecNumber>
    </recommendedName>
</protein>